<dbReference type="RefSeq" id="WP_399645358.1">
    <property type="nucleotide sequence ID" value="NZ_JBITYG010000002.1"/>
</dbReference>
<comment type="catalytic activity">
    <reaction evidence="1">
        <text>Hydrolysis of terminal, non-reducing beta-D-glucosyl residues with release of beta-D-glucose.</text>
        <dbReference type="EC" id="3.2.1.21"/>
    </reaction>
</comment>
<feature type="domain" description="Glycoside hydrolase family 3 C-terminal" evidence="9">
    <location>
        <begin position="474"/>
        <end position="622"/>
    </location>
</feature>
<keyword evidence="6 10" id="KW-0326">Glycosidase</keyword>
<gene>
    <name evidence="10" type="ORF">ACIGXA_07295</name>
</gene>
<evidence type="ECO:0000259" key="8">
    <source>
        <dbReference type="Pfam" id="PF00933"/>
    </source>
</evidence>
<dbReference type="InterPro" id="IPR001764">
    <property type="entry name" value="Glyco_hydro_3_N"/>
</dbReference>
<evidence type="ECO:0000256" key="2">
    <source>
        <dbReference type="ARBA" id="ARBA00005336"/>
    </source>
</evidence>
<comment type="caution">
    <text evidence="10">The sequence shown here is derived from an EMBL/GenBank/DDBJ whole genome shotgun (WGS) entry which is preliminary data.</text>
</comment>
<dbReference type="EC" id="3.2.1.21" evidence="3"/>
<keyword evidence="4" id="KW-0732">Signal</keyword>
<dbReference type="SUPFAM" id="SSF52279">
    <property type="entry name" value="Beta-D-glucan exohydrolase, C-terminal domain"/>
    <property type="match status" value="1"/>
</dbReference>
<evidence type="ECO:0000256" key="6">
    <source>
        <dbReference type="ARBA" id="ARBA00023295"/>
    </source>
</evidence>
<feature type="region of interest" description="Disordered" evidence="7">
    <location>
        <begin position="1"/>
        <end position="24"/>
    </location>
</feature>
<sequence length="626" mass="67240">MSQHPTTRPPTRAPLLQAPDGTPFRDLNGNGVMEPYEDPRLPAGERAADLVGRMSLEEKAGLLFQTMVGINPDGSLVEPESGAADDDPMRASTSRMVTGKLMNHFNLFGAAAPRRMAEWNNRLQALAATTRLGIPVTISTDPRNGFMDNPAASVHTKGFSLWPEPPGLAAIGDEELVRRHADIVRREYLAVGIRLALHPMADLATEPRWARVVGTFGSDAGLAARMVAAYIRGLQGDTLGATSVSAMTKHFPGAGPQLNGEDAHFAYGREQVYPGDNFKHHLIPFEAAFEAGTSQIMPYYAMPIGTEYEEIGFGFNKGVITGLLRGTYGFDGIVCTDWGLVTDSEIFGAPFPARAWGAEHLDRLTRVERILDAGADQLGGEACPELVVELVRDGRISEERIDESVIRLLREKFVLGLFDDPFVDPDEAARICGSQEFSAAGTAAQSRSVTVLTDRPAASAAPLLPLTAGLRLYTEGIDAEVAARYGTVVATPQEADVAVLRIATPFDRRTEGFESFFRAGRLDFTEDELRPILDVAAAVPTVVDIFLDRPAVIPGIAEQAAALVGNFGASDAAVLDVLFGRAAPEGRLPFELPRSMAQVEAGHEDMPNDSGDPLFPFGHGLTIAIG</sequence>
<dbReference type="PANTHER" id="PTHR30620:SF16">
    <property type="entry name" value="LYSOSOMAL BETA GLUCOSIDASE"/>
    <property type="match status" value="1"/>
</dbReference>
<reference evidence="10 11" key="1">
    <citation type="submission" date="2024-10" db="EMBL/GenBank/DDBJ databases">
        <title>The Natural Products Discovery Center: Release of the First 8490 Sequenced Strains for Exploring Actinobacteria Biosynthetic Diversity.</title>
        <authorList>
            <person name="Kalkreuter E."/>
            <person name="Kautsar S.A."/>
            <person name="Yang D."/>
            <person name="Bader C.D."/>
            <person name="Teijaro C.N."/>
            <person name="Fluegel L."/>
            <person name="Davis C.M."/>
            <person name="Simpson J.R."/>
            <person name="Lauterbach L."/>
            <person name="Steele A.D."/>
            <person name="Gui C."/>
            <person name="Meng S."/>
            <person name="Li G."/>
            <person name="Viehrig K."/>
            <person name="Ye F."/>
            <person name="Su P."/>
            <person name="Kiefer A.F."/>
            <person name="Nichols A."/>
            <person name="Cepeda A.J."/>
            <person name="Yan W."/>
            <person name="Fan B."/>
            <person name="Jiang Y."/>
            <person name="Adhikari A."/>
            <person name="Zheng C.-J."/>
            <person name="Schuster L."/>
            <person name="Cowan T.M."/>
            <person name="Smanski M.J."/>
            <person name="Chevrette M.G."/>
            <person name="De Carvalho L.P.S."/>
            <person name="Shen B."/>
        </authorList>
    </citation>
    <scope>NUCLEOTIDE SEQUENCE [LARGE SCALE GENOMIC DNA]</scope>
    <source>
        <strain evidence="10 11">NPDC053399</strain>
    </source>
</reference>
<dbReference type="EMBL" id="JBITYG010000002">
    <property type="protein sequence ID" value="MFI9100314.1"/>
    <property type="molecule type" value="Genomic_DNA"/>
</dbReference>
<dbReference type="Pfam" id="PF00933">
    <property type="entry name" value="Glyco_hydro_3"/>
    <property type="match status" value="1"/>
</dbReference>
<feature type="domain" description="Glycoside hydrolase family 3 N-terminal" evidence="8">
    <location>
        <begin position="112"/>
        <end position="410"/>
    </location>
</feature>
<keyword evidence="11" id="KW-1185">Reference proteome</keyword>
<evidence type="ECO:0000256" key="3">
    <source>
        <dbReference type="ARBA" id="ARBA00012744"/>
    </source>
</evidence>
<evidence type="ECO:0000313" key="10">
    <source>
        <dbReference type="EMBL" id="MFI9100314.1"/>
    </source>
</evidence>
<dbReference type="InterPro" id="IPR036881">
    <property type="entry name" value="Glyco_hydro_3_C_sf"/>
</dbReference>
<evidence type="ECO:0000256" key="7">
    <source>
        <dbReference type="SAM" id="MobiDB-lite"/>
    </source>
</evidence>
<evidence type="ECO:0000256" key="5">
    <source>
        <dbReference type="ARBA" id="ARBA00022801"/>
    </source>
</evidence>
<dbReference type="Gene3D" id="3.20.20.300">
    <property type="entry name" value="Glycoside hydrolase, family 3, N-terminal domain"/>
    <property type="match status" value="1"/>
</dbReference>
<dbReference type="InterPro" id="IPR017853">
    <property type="entry name" value="GH"/>
</dbReference>
<evidence type="ECO:0000313" key="11">
    <source>
        <dbReference type="Proteomes" id="UP001614394"/>
    </source>
</evidence>
<dbReference type="Proteomes" id="UP001614394">
    <property type="component" value="Unassembled WGS sequence"/>
</dbReference>
<evidence type="ECO:0000256" key="1">
    <source>
        <dbReference type="ARBA" id="ARBA00000448"/>
    </source>
</evidence>
<dbReference type="InterPro" id="IPR036962">
    <property type="entry name" value="Glyco_hydro_3_N_sf"/>
</dbReference>
<dbReference type="Gene3D" id="3.40.50.1700">
    <property type="entry name" value="Glycoside hydrolase family 3 C-terminal domain"/>
    <property type="match status" value="1"/>
</dbReference>
<accession>A0ABW8C1K3</accession>
<dbReference type="PRINTS" id="PR00133">
    <property type="entry name" value="GLHYDRLASE3"/>
</dbReference>
<dbReference type="InterPro" id="IPR051915">
    <property type="entry name" value="Cellulose_Degrad_GH3"/>
</dbReference>
<keyword evidence="5 10" id="KW-0378">Hydrolase</keyword>
<dbReference type="InterPro" id="IPR002772">
    <property type="entry name" value="Glyco_hydro_3_C"/>
</dbReference>
<dbReference type="GO" id="GO:0016798">
    <property type="term" value="F:hydrolase activity, acting on glycosyl bonds"/>
    <property type="evidence" value="ECO:0007669"/>
    <property type="project" value="UniProtKB-KW"/>
</dbReference>
<name>A0ABW8C1K3_9ACTN</name>
<dbReference type="Pfam" id="PF01915">
    <property type="entry name" value="Glyco_hydro_3_C"/>
    <property type="match status" value="1"/>
</dbReference>
<dbReference type="PANTHER" id="PTHR30620">
    <property type="entry name" value="PERIPLASMIC BETA-GLUCOSIDASE-RELATED"/>
    <property type="match status" value="1"/>
</dbReference>
<proteinExistence type="inferred from homology"/>
<organism evidence="10 11">
    <name type="scientific">Streptomyces fildesensis</name>
    <dbReference type="NCBI Taxonomy" id="375757"/>
    <lineage>
        <taxon>Bacteria</taxon>
        <taxon>Bacillati</taxon>
        <taxon>Actinomycetota</taxon>
        <taxon>Actinomycetes</taxon>
        <taxon>Kitasatosporales</taxon>
        <taxon>Streptomycetaceae</taxon>
        <taxon>Streptomyces</taxon>
    </lineage>
</organism>
<protein>
    <recommendedName>
        <fullName evidence="3">beta-glucosidase</fullName>
        <ecNumber evidence="3">3.2.1.21</ecNumber>
    </recommendedName>
</protein>
<comment type="similarity">
    <text evidence="2">Belongs to the glycosyl hydrolase 3 family.</text>
</comment>
<evidence type="ECO:0000259" key="9">
    <source>
        <dbReference type="Pfam" id="PF01915"/>
    </source>
</evidence>
<evidence type="ECO:0000256" key="4">
    <source>
        <dbReference type="ARBA" id="ARBA00022729"/>
    </source>
</evidence>
<dbReference type="SUPFAM" id="SSF51445">
    <property type="entry name" value="(Trans)glycosidases"/>
    <property type="match status" value="1"/>
</dbReference>